<proteinExistence type="predicted"/>
<name>A0ABQ4EMZ8_9ACTN</name>
<feature type="transmembrane region" description="Helical" evidence="1">
    <location>
        <begin position="167"/>
        <end position="189"/>
    </location>
</feature>
<keyword evidence="1" id="KW-1133">Transmembrane helix</keyword>
<dbReference type="Proteomes" id="UP000621500">
    <property type="component" value="Unassembled WGS sequence"/>
</dbReference>
<reference evidence="2 3" key="1">
    <citation type="submission" date="2021-01" db="EMBL/GenBank/DDBJ databases">
        <title>Whole genome shotgun sequence of Plantactinospora mayteni NBRC 109088.</title>
        <authorList>
            <person name="Komaki H."/>
            <person name="Tamura T."/>
        </authorList>
    </citation>
    <scope>NUCLEOTIDE SEQUENCE [LARGE SCALE GENOMIC DNA]</scope>
    <source>
        <strain evidence="2 3">NBRC 109088</strain>
    </source>
</reference>
<gene>
    <name evidence="2" type="ORF">Pma05_25900</name>
</gene>
<dbReference type="EMBL" id="BONX01000014">
    <property type="protein sequence ID" value="GIG96017.1"/>
    <property type="molecule type" value="Genomic_DNA"/>
</dbReference>
<evidence type="ECO:0000313" key="2">
    <source>
        <dbReference type="EMBL" id="GIG96017.1"/>
    </source>
</evidence>
<protein>
    <submittedName>
        <fullName evidence="2">Uncharacterized protein</fullName>
    </submittedName>
</protein>
<comment type="caution">
    <text evidence="2">The sequence shown here is derived from an EMBL/GenBank/DDBJ whole genome shotgun (WGS) entry which is preliminary data.</text>
</comment>
<keyword evidence="1" id="KW-0812">Transmembrane</keyword>
<keyword evidence="1" id="KW-0472">Membrane</keyword>
<feature type="transmembrane region" description="Helical" evidence="1">
    <location>
        <begin position="98"/>
        <end position="119"/>
    </location>
</feature>
<accession>A0ABQ4EMZ8</accession>
<organism evidence="2 3">
    <name type="scientific">Plantactinospora mayteni</name>
    <dbReference type="NCBI Taxonomy" id="566021"/>
    <lineage>
        <taxon>Bacteria</taxon>
        <taxon>Bacillati</taxon>
        <taxon>Actinomycetota</taxon>
        <taxon>Actinomycetes</taxon>
        <taxon>Micromonosporales</taxon>
        <taxon>Micromonosporaceae</taxon>
        <taxon>Plantactinospora</taxon>
    </lineage>
</organism>
<feature type="transmembrane region" description="Helical" evidence="1">
    <location>
        <begin position="140"/>
        <end position="161"/>
    </location>
</feature>
<feature type="transmembrane region" description="Helical" evidence="1">
    <location>
        <begin position="60"/>
        <end position="86"/>
    </location>
</feature>
<evidence type="ECO:0000256" key="1">
    <source>
        <dbReference type="SAM" id="Phobius"/>
    </source>
</evidence>
<keyword evidence="3" id="KW-1185">Reference proteome</keyword>
<evidence type="ECO:0000313" key="3">
    <source>
        <dbReference type="Proteomes" id="UP000621500"/>
    </source>
</evidence>
<sequence length="210" mass="22383">MEVDARALFSLSAADRTRLARMSGSTPGRGPSGKLTWAPDAVITRIEQEVQPQVSLQRMVAAAATTAFVFTWPPAFVVFAVATIVAPSVTDEASVGLTAFWALLFAILIAITAVVQVLTRRRTATPEAADEDVSPRRIPLRMAINALVTGACAWLVLATQGLSTSQIAVLAVVLVVVVHLLPMIVARLLGRLSRRRRASSSDPDAVTTRT</sequence>